<dbReference type="EMBL" id="JAMQYH010000002">
    <property type="protein sequence ID" value="KAJ1697551.1"/>
    <property type="molecule type" value="Genomic_DNA"/>
</dbReference>
<protein>
    <recommendedName>
        <fullName evidence="2">AB hydrolase-1 domain-containing protein</fullName>
    </recommendedName>
</protein>
<dbReference type="InterPro" id="IPR000073">
    <property type="entry name" value="AB_hydrolase_1"/>
</dbReference>
<dbReference type="AlphaFoldDB" id="A0A9Q0CP32"/>
<evidence type="ECO:0000256" key="1">
    <source>
        <dbReference type="SAM" id="Phobius"/>
    </source>
</evidence>
<dbReference type="PANTHER" id="PTHR43689">
    <property type="entry name" value="HYDROLASE"/>
    <property type="match status" value="1"/>
</dbReference>
<keyword evidence="4" id="KW-1185">Reference proteome</keyword>
<keyword evidence="1" id="KW-0472">Membrane</keyword>
<dbReference type="PANTHER" id="PTHR43689:SF8">
    <property type="entry name" value="ALPHA_BETA-HYDROLASES SUPERFAMILY PROTEIN"/>
    <property type="match status" value="1"/>
</dbReference>
<sequence>MPPLLASMATTHYSPPPLLPRARTSVSAGGLPPFLPKEVDRIKDRQVIELAKRIERVPVKIDSVKKPIMSSCIKPLQQDSDEAVVLIHGFDSSCLEWRYTYPLLEEAGVEAWAVDILGWGFSNLETLPPCDVSTKREHLYQLWASYIKKPMVLVGASLGAAVAVDFAVNYPEAVSKLVLVGACVYTKGTGNMTKLPKFIAYAGVNILKILPLRLYAMKLVFNNVPEGSLLDWTRVGQLHCHLPWWEEATVGFMRSGGYNDVDLIKQVKQKTLIIWGEDDKIVSKEFATKLYNDIEGSVLCLIPNCGHLPHVERPQIVIEQILSFCAKENAVRYSFRRFLFYSSFAFFFVALFYCIGIISNCLSGLSSVTKG</sequence>
<dbReference type="InterPro" id="IPR029058">
    <property type="entry name" value="AB_hydrolase_fold"/>
</dbReference>
<dbReference type="InterPro" id="IPR000639">
    <property type="entry name" value="Epox_hydrolase-like"/>
</dbReference>
<keyword evidence="1" id="KW-0812">Transmembrane</keyword>
<accession>A0A9Q0CP32</accession>
<dbReference type="SUPFAM" id="SSF53474">
    <property type="entry name" value="alpha/beta-Hydrolases"/>
    <property type="match status" value="1"/>
</dbReference>
<organism evidence="3 4">
    <name type="scientific">Rhynchospora breviuscula</name>
    <dbReference type="NCBI Taxonomy" id="2022672"/>
    <lineage>
        <taxon>Eukaryota</taxon>
        <taxon>Viridiplantae</taxon>
        <taxon>Streptophyta</taxon>
        <taxon>Embryophyta</taxon>
        <taxon>Tracheophyta</taxon>
        <taxon>Spermatophyta</taxon>
        <taxon>Magnoliopsida</taxon>
        <taxon>Liliopsida</taxon>
        <taxon>Poales</taxon>
        <taxon>Cyperaceae</taxon>
        <taxon>Cyperoideae</taxon>
        <taxon>Rhynchosporeae</taxon>
        <taxon>Rhynchospora</taxon>
    </lineage>
</organism>
<evidence type="ECO:0000313" key="3">
    <source>
        <dbReference type="EMBL" id="KAJ1697551.1"/>
    </source>
</evidence>
<keyword evidence="1" id="KW-1133">Transmembrane helix</keyword>
<dbReference type="Pfam" id="PF12697">
    <property type="entry name" value="Abhydrolase_6"/>
    <property type="match status" value="1"/>
</dbReference>
<dbReference type="Gene3D" id="3.40.50.1820">
    <property type="entry name" value="alpha/beta hydrolase"/>
    <property type="match status" value="1"/>
</dbReference>
<dbReference type="OrthoDB" id="6431331at2759"/>
<dbReference type="PRINTS" id="PR00412">
    <property type="entry name" value="EPOXHYDRLASE"/>
</dbReference>
<name>A0A9Q0CP32_9POAL</name>
<evidence type="ECO:0000259" key="2">
    <source>
        <dbReference type="Pfam" id="PF12697"/>
    </source>
</evidence>
<dbReference type="Proteomes" id="UP001151287">
    <property type="component" value="Unassembled WGS sequence"/>
</dbReference>
<proteinExistence type="predicted"/>
<reference evidence="3" key="1">
    <citation type="journal article" date="2022" name="Cell">
        <title>Repeat-based holocentromeres influence genome architecture and karyotype evolution.</title>
        <authorList>
            <person name="Hofstatter P.G."/>
            <person name="Thangavel G."/>
            <person name="Lux T."/>
            <person name="Neumann P."/>
            <person name="Vondrak T."/>
            <person name="Novak P."/>
            <person name="Zhang M."/>
            <person name="Costa L."/>
            <person name="Castellani M."/>
            <person name="Scott A."/>
            <person name="Toegelov H."/>
            <person name="Fuchs J."/>
            <person name="Mata-Sucre Y."/>
            <person name="Dias Y."/>
            <person name="Vanzela A.L.L."/>
            <person name="Huettel B."/>
            <person name="Almeida C.C.S."/>
            <person name="Simkova H."/>
            <person name="Souza G."/>
            <person name="Pedrosa-Harand A."/>
            <person name="Macas J."/>
            <person name="Mayer K.F.X."/>
            <person name="Houben A."/>
            <person name="Marques A."/>
        </authorList>
    </citation>
    <scope>NUCLEOTIDE SEQUENCE</scope>
    <source>
        <strain evidence="3">RhyBre1mFocal</strain>
    </source>
</reference>
<dbReference type="GO" id="GO:0003824">
    <property type="term" value="F:catalytic activity"/>
    <property type="evidence" value="ECO:0007669"/>
    <property type="project" value="InterPro"/>
</dbReference>
<comment type="caution">
    <text evidence="3">The sequence shown here is derived from an EMBL/GenBank/DDBJ whole genome shotgun (WGS) entry which is preliminary data.</text>
</comment>
<feature type="transmembrane region" description="Helical" evidence="1">
    <location>
        <begin position="338"/>
        <end position="358"/>
    </location>
</feature>
<dbReference type="PRINTS" id="PR00111">
    <property type="entry name" value="ABHYDROLASE"/>
</dbReference>
<feature type="domain" description="AB hydrolase-1" evidence="2">
    <location>
        <begin position="84"/>
        <end position="319"/>
    </location>
</feature>
<gene>
    <name evidence="3" type="ORF">LUZ63_006063</name>
</gene>
<evidence type="ECO:0000313" key="4">
    <source>
        <dbReference type="Proteomes" id="UP001151287"/>
    </source>
</evidence>